<protein>
    <recommendedName>
        <fullName evidence="5">ATP-binding protein</fullName>
    </recommendedName>
</protein>
<keyword evidence="4" id="KW-1185">Reference proteome</keyword>
<accession>A0A846REJ4</accession>
<reference evidence="3 4" key="1">
    <citation type="submission" date="2020-03" db="EMBL/GenBank/DDBJ databases">
        <title>Sequencing the genomes of 1000 actinobacteria strains.</title>
        <authorList>
            <person name="Klenk H.-P."/>
        </authorList>
    </citation>
    <scope>NUCLEOTIDE SEQUENCE [LARGE SCALE GENOMIC DNA]</scope>
    <source>
        <strain evidence="3 4">DSM 16403</strain>
    </source>
</reference>
<dbReference type="Proteomes" id="UP000547458">
    <property type="component" value="Unassembled WGS sequence"/>
</dbReference>
<dbReference type="InterPro" id="IPR041682">
    <property type="entry name" value="AAA_14"/>
</dbReference>
<evidence type="ECO:0000259" key="1">
    <source>
        <dbReference type="Pfam" id="PF13173"/>
    </source>
</evidence>
<evidence type="ECO:0008006" key="5">
    <source>
        <dbReference type="Google" id="ProtNLM"/>
    </source>
</evidence>
<evidence type="ECO:0000313" key="4">
    <source>
        <dbReference type="Proteomes" id="UP000547458"/>
    </source>
</evidence>
<evidence type="ECO:0000313" key="3">
    <source>
        <dbReference type="EMBL" id="NJC21453.1"/>
    </source>
</evidence>
<dbReference type="PANTHER" id="PTHR43566">
    <property type="entry name" value="CONSERVED PROTEIN"/>
    <property type="match status" value="1"/>
</dbReference>
<dbReference type="Pfam" id="PF13635">
    <property type="entry name" value="DUF4143"/>
    <property type="match status" value="1"/>
</dbReference>
<evidence type="ECO:0000259" key="2">
    <source>
        <dbReference type="Pfam" id="PF13635"/>
    </source>
</evidence>
<dbReference type="AlphaFoldDB" id="A0A846REJ4"/>
<dbReference type="PANTHER" id="PTHR43566:SF2">
    <property type="entry name" value="DUF4143 DOMAIN-CONTAINING PROTEIN"/>
    <property type="match status" value="1"/>
</dbReference>
<feature type="domain" description="DUF4143" evidence="2">
    <location>
        <begin position="156"/>
        <end position="318"/>
    </location>
</feature>
<dbReference type="InterPro" id="IPR025420">
    <property type="entry name" value="DUF4143"/>
</dbReference>
<organism evidence="3 4">
    <name type="scientific">Arthrobacter pigmenti</name>
    <dbReference type="NCBI Taxonomy" id="271432"/>
    <lineage>
        <taxon>Bacteria</taxon>
        <taxon>Bacillati</taxon>
        <taxon>Actinomycetota</taxon>
        <taxon>Actinomycetes</taxon>
        <taxon>Micrococcales</taxon>
        <taxon>Micrococcaceae</taxon>
        <taxon>Arthrobacter</taxon>
    </lineage>
</organism>
<feature type="domain" description="AAA" evidence="1">
    <location>
        <begin position="2"/>
        <end position="91"/>
    </location>
</feature>
<comment type="caution">
    <text evidence="3">The sequence shown here is derived from an EMBL/GenBank/DDBJ whole genome shotgun (WGS) entry which is preliminary data.</text>
</comment>
<dbReference type="EMBL" id="JAATJL010000001">
    <property type="protein sequence ID" value="NJC21453.1"/>
    <property type="molecule type" value="Genomic_DNA"/>
</dbReference>
<gene>
    <name evidence="3" type="ORF">BJ994_000529</name>
</gene>
<dbReference type="Pfam" id="PF13173">
    <property type="entry name" value="AAA_14"/>
    <property type="match status" value="1"/>
</dbReference>
<name>A0A846REJ4_9MICC</name>
<sequence>MTLDSEETRAAAEADAPGFVQQHPQGTLVIDEIQRMPSLTLAIKATVDEDRRPGRFLLTGSSNLLHHRGIQDSLAGRAASIDLFGLSIGELHGRKDDLVGTLVGSLKDSAPASFSTNWERRRTVDSICAGSYPGLIQLSGRLHSTWVDSYLQRVIERDATDLRTVYQPARLKSLLRLIAANQSGELVKARLAEQAGLPATSITAYLDLLGSLYLVHTVEPWTPNLTKREVGRPKSLVTDSGVAARLNGASAARLQDVSSADHLGGLLEGFVTAELLKQQTWTSEPFRLFHFRDRTGAEVDLVIELDDGSVIGIEVKSSTSFNAKQFTGLKFLRDNLGDRFLGGVVLNTGQRGYRFAEKLWGLPVAALWEPLSG</sequence>
<proteinExistence type="predicted"/>